<accession>A0ABR9BCM1</accession>
<feature type="transmembrane region" description="Helical" evidence="4">
    <location>
        <begin position="186"/>
        <end position="207"/>
    </location>
</feature>
<dbReference type="Proteomes" id="UP000603602">
    <property type="component" value="Unassembled WGS sequence"/>
</dbReference>
<dbReference type="InterPro" id="IPR024478">
    <property type="entry name" value="HlyB_4HB_MCP"/>
</dbReference>
<evidence type="ECO:0000256" key="1">
    <source>
        <dbReference type="ARBA" id="ARBA00023224"/>
    </source>
</evidence>
<dbReference type="PROSITE" id="PS50111">
    <property type="entry name" value="CHEMOTAXIS_TRANSDUC_2"/>
    <property type="match status" value="1"/>
</dbReference>
<keyword evidence="4" id="KW-0812">Transmembrane</keyword>
<dbReference type="InterPro" id="IPR004090">
    <property type="entry name" value="Chemotax_Me-accpt_rcpt"/>
</dbReference>
<feature type="domain" description="Methyl-accepting transducer" evidence="5">
    <location>
        <begin position="268"/>
        <end position="511"/>
    </location>
</feature>
<organism evidence="6 7">
    <name type="scientific">Thauera sedimentorum</name>
    <dbReference type="NCBI Taxonomy" id="2767595"/>
    <lineage>
        <taxon>Bacteria</taxon>
        <taxon>Pseudomonadati</taxon>
        <taxon>Pseudomonadota</taxon>
        <taxon>Betaproteobacteria</taxon>
        <taxon>Rhodocyclales</taxon>
        <taxon>Zoogloeaceae</taxon>
        <taxon>Thauera</taxon>
    </lineage>
</organism>
<evidence type="ECO:0000259" key="5">
    <source>
        <dbReference type="PROSITE" id="PS50111"/>
    </source>
</evidence>
<keyword evidence="7" id="KW-1185">Reference proteome</keyword>
<dbReference type="PROSITE" id="PS51257">
    <property type="entry name" value="PROKAR_LIPOPROTEIN"/>
    <property type="match status" value="1"/>
</dbReference>
<dbReference type="PRINTS" id="PR00260">
    <property type="entry name" value="CHEMTRNSDUCR"/>
</dbReference>
<comment type="similarity">
    <text evidence="2">Belongs to the methyl-accepting chemotaxis (MCP) protein family.</text>
</comment>
<keyword evidence="1 3" id="KW-0807">Transducer</keyword>
<dbReference type="Pfam" id="PF12729">
    <property type="entry name" value="4HB_MCP_1"/>
    <property type="match status" value="1"/>
</dbReference>
<evidence type="ECO:0000256" key="3">
    <source>
        <dbReference type="PROSITE-ProRule" id="PRU00284"/>
    </source>
</evidence>
<comment type="caution">
    <text evidence="6">The sequence shown here is derived from an EMBL/GenBank/DDBJ whole genome shotgun (WGS) entry which is preliminary data.</text>
</comment>
<protein>
    <submittedName>
        <fullName evidence="6">Methyl-accepting chemotaxis protein</fullName>
    </submittedName>
</protein>
<evidence type="ECO:0000256" key="2">
    <source>
        <dbReference type="ARBA" id="ARBA00029447"/>
    </source>
</evidence>
<keyword evidence="4" id="KW-0472">Membrane</keyword>
<dbReference type="PANTHER" id="PTHR32089:SF112">
    <property type="entry name" value="LYSOZYME-LIKE PROTEIN-RELATED"/>
    <property type="match status" value="1"/>
</dbReference>
<dbReference type="PANTHER" id="PTHR32089">
    <property type="entry name" value="METHYL-ACCEPTING CHEMOTAXIS PROTEIN MCPB"/>
    <property type="match status" value="1"/>
</dbReference>
<evidence type="ECO:0000313" key="7">
    <source>
        <dbReference type="Proteomes" id="UP000603602"/>
    </source>
</evidence>
<dbReference type="Pfam" id="PF00015">
    <property type="entry name" value="MCPsignal"/>
    <property type="match status" value="1"/>
</dbReference>
<dbReference type="SUPFAM" id="SSF58104">
    <property type="entry name" value="Methyl-accepting chemotaxis protein (MCP) signaling domain"/>
    <property type="match status" value="1"/>
</dbReference>
<dbReference type="EMBL" id="JACYTO010000002">
    <property type="protein sequence ID" value="MBD8503936.1"/>
    <property type="molecule type" value="Genomic_DNA"/>
</dbReference>
<dbReference type="RefSeq" id="WP_187718727.1">
    <property type="nucleotide sequence ID" value="NZ_JACTAH010000002.1"/>
</dbReference>
<evidence type="ECO:0000313" key="6">
    <source>
        <dbReference type="EMBL" id="MBD8503936.1"/>
    </source>
</evidence>
<reference evidence="7" key="1">
    <citation type="submission" date="2023-07" db="EMBL/GenBank/DDBJ databases">
        <title>Thauera sp. CAU 1555 isolated from sand of Yaerae Beach.</title>
        <authorList>
            <person name="Kim W."/>
        </authorList>
    </citation>
    <scope>NUCLEOTIDE SEQUENCE [LARGE SCALE GENOMIC DNA]</scope>
    <source>
        <strain evidence="7">CAU 1555</strain>
    </source>
</reference>
<dbReference type="Gene3D" id="1.10.287.950">
    <property type="entry name" value="Methyl-accepting chemotaxis protein"/>
    <property type="match status" value="1"/>
</dbReference>
<keyword evidence="4" id="KW-1133">Transmembrane helix</keyword>
<gene>
    <name evidence="6" type="ORF">IFO67_13660</name>
</gene>
<evidence type="ECO:0000256" key="4">
    <source>
        <dbReference type="SAM" id="Phobius"/>
    </source>
</evidence>
<sequence>MNSLKVGTRVLLLSAVLLACLTLLAGLGLKGMRSSVDGLETLYADRVVAVRDLKVVADMFAVNIVNASYKANSSLLTTAAAKELIEEAERRIDEHMRAYLATRKGAREQALAEEVRVLVAEAAQPIAGLKALLDQEDYFGLNQYMVKTLPAVIDPISQKISDLIELQLDLAREEYEAAQARYATDFMLMVGVGGLAMAVGIGLSLAIRRSILVQLGAEPDALAQSAAAISSGRLAAVSAGEAQPVGVMASIHTMRSNLVDIIRGISHSSGHIDQNAGRLAETSECALRSTLQQGESSSVMAAAMQELAVSIAHISESSAEVRRAADEARSAGETGLAVIASTIAGMEEIERVIGDGAQSIARLNEQSQRIGTIVNVIREIADQTNLLALNAAIEAARAGEQGRGFAVVADEVRKLAERTASSTAEIVGVVTAIREGMDATTRQITDACGQVGQGKACAASAGEAMQQIRTAIDATLHGVSGITDALHEQRQTSQAVAERVEQVSASVEQLTGTQREVGESAAALKQLTVDLNRMIARFQLA</sequence>
<name>A0ABR9BCM1_9RHOO</name>
<dbReference type="InterPro" id="IPR004089">
    <property type="entry name" value="MCPsignal_dom"/>
</dbReference>
<proteinExistence type="inferred from homology"/>
<dbReference type="SMART" id="SM00283">
    <property type="entry name" value="MA"/>
    <property type="match status" value="1"/>
</dbReference>
<dbReference type="CDD" id="cd11386">
    <property type="entry name" value="MCP_signal"/>
    <property type="match status" value="1"/>
</dbReference>